<evidence type="ECO:0000313" key="1">
    <source>
        <dbReference type="EMBL" id="EAT97700.1"/>
    </source>
</evidence>
<dbReference type="STRING" id="360104.CCC13826_1945"/>
<dbReference type="Proteomes" id="UP000001121">
    <property type="component" value="Chromosome"/>
</dbReference>
<dbReference type="KEGG" id="cco:CCC13826_1945"/>
<dbReference type="eggNOG" id="ENOG5032R2J">
    <property type="taxonomic scope" value="Bacteria"/>
</dbReference>
<protein>
    <submittedName>
        <fullName evidence="1">Uncharacterized protein</fullName>
    </submittedName>
</protein>
<dbReference type="OrthoDB" id="89926at2"/>
<dbReference type="AlphaFoldDB" id="A7ZBH8"/>
<reference evidence="2" key="1">
    <citation type="submission" date="2007-10" db="EMBL/GenBank/DDBJ databases">
        <title>Genome sequence of Campylobacter concisus 13826 isolated from human feces.</title>
        <authorList>
            <person name="Fouts D.E."/>
            <person name="Mongodin E.F."/>
            <person name="Puiu D."/>
            <person name="Sebastian Y."/>
            <person name="Miller W.G."/>
            <person name="Mandrell R.E."/>
            <person name="On S."/>
            <person name="Nelson K.E."/>
        </authorList>
    </citation>
    <scope>NUCLEOTIDE SEQUENCE [LARGE SCALE GENOMIC DNA]</scope>
    <source>
        <strain evidence="2">13826</strain>
    </source>
</reference>
<organism evidence="1 2">
    <name type="scientific">Campylobacter concisus (strain 13826)</name>
    <dbReference type="NCBI Taxonomy" id="360104"/>
    <lineage>
        <taxon>Bacteria</taxon>
        <taxon>Pseudomonadati</taxon>
        <taxon>Campylobacterota</taxon>
        <taxon>Epsilonproteobacteria</taxon>
        <taxon>Campylobacterales</taxon>
        <taxon>Campylobacteraceae</taxon>
        <taxon>Campylobacter</taxon>
    </lineage>
</organism>
<dbReference type="HOGENOM" id="CLU_134327_0_0_7"/>
<dbReference type="EMBL" id="CP000792">
    <property type="protein sequence ID" value="EAT97700.1"/>
    <property type="molecule type" value="Genomic_DNA"/>
</dbReference>
<gene>
    <name evidence="1" type="ORF">CCC13826_1945</name>
</gene>
<accession>A7ZBH8</accession>
<evidence type="ECO:0000313" key="2">
    <source>
        <dbReference type="Proteomes" id="UP000001121"/>
    </source>
</evidence>
<name>A7ZBH8_CAMC1</name>
<sequence>MKRFILDVFNRNLNKDEAQEYFKNSFTEMGDEEKSYYLGNEDKYLKFFLALFAIKEKASTRIRFCNYKKATKLLFDAKYSQRSLENLLRAKSITCQEDIEIFTMLSFRDAFGVQFAYRIYFSGIRIYIASLSDYYYMVYCKDESEEIIKRTAIKFGLYLRGLPKYVVN</sequence>
<proteinExistence type="predicted"/>
<dbReference type="RefSeq" id="WP_012001152.1">
    <property type="nucleotide sequence ID" value="NC_009802.2"/>
</dbReference>